<sequence>MKAHCSALVFEILGDGGNRGHQTPKANGNPPDSSDQTPPIRPKMKILNGFWNGFSSMVGQAFSDLGISTPPDEVSKDSDDIRGPSQFTHVGGANQTDSVKFAQASRPISDETRSGECHVEDGSPVSRRSLESASSFASAKTCVGNSFSDRSYGKRDFSSESEERGTSTESGPQKNSWTGSEASLPSLSSLPGVGGDEETQEIIDFMREFVESLFRYPSAISLETKSKFGKLVQSKFTRIRPHELHKLDGEETYPKGTRMVYPCESKATGNVPLALDLERI</sequence>
<evidence type="ECO:0000256" key="1">
    <source>
        <dbReference type="SAM" id="MobiDB-lite"/>
    </source>
</evidence>
<feature type="compositionally biased region" description="Basic and acidic residues" evidence="1">
    <location>
        <begin position="108"/>
        <end position="121"/>
    </location>
</feature>
<proteinExistence type="predicted"/>
<dbReference type="AlphaFoldDB" id="A0A7R8WGZ2"/>
<feature type="compositionally biased region" description="Polar residues" evidence="1">
    <location>
        <begin position="20"/>
        <end position="37"/>
    </location>
</feature>
<feature type="compositionally biased region" description="Polar residues" evidence="1">
    <location>
        <begin position="85"/>
        <end position="98"/>
    </location>
</feature>
<feature type="region of interest" description="Disordered" evidence="1">
    <location>
        <begin position="151"/>
        <end position="196"/>
    </location>
</feature>
<feature type="compositionally biased region" description="Basic and acidic residues" evidence="1">
    <location>
        <begin position="151"/>
        <end position="166"/>
    </location>
</feature>
<feature type="region of interest" description="Disordered" evidence="1">
    <location>
        <begin position="64"/>
        <end position="126"/>
    </location>
</feature>
<feature type="region of interest" description="Disordered" evidence="1">
    <location>
        <begin position="14"/>
        <end position="43"/>
    </location>
</feature>
<reference evidence="2" key="1">
    <citation type="submission" date="2020-11" db="EMBL/GenBank/DDBJ databases">
        <authorList>
            <person name="Tran Van P."/>
        </authorList>
    </citation>
    <scope>NUCLEOTIDE SEQUENCE</scope>
</reference>
<gene>
    <name evidence="2" type="ORF">CTOB1V02_LOCUS6607</name>
</gene>
<name>A0A7R8WGZ2_9CRUS</name>
<dbReference type="EMBL" id="OB661672">
    <property type="protein sequence ID" value="CAD7228729.1"/>
    <property type="molecule type" value="Genomic_DNA"/>
</dbReference>
<dbReference type="OrthoDB" id="6268344at2759"/>
<feature type="compositionally biased region" description="Polar residues" evidence="1">
    <location>
        <begin position="172"/>
        <end position="181"/>
    </location>
</feature>
<organism evidence="2">
    <name type="scientific">Cyprideis torosa</name>
    <dbReference type="NCBI Taxonomy" id="163714"/>
    <lineage>
        <taxon>Eukaryota</taxon>
        <taxon>Metazoa</taxon>
        <taxon>Ecdysozoa</taxon>
        <taxon>Arthropoda</taxon>
        <taxon>Crustacea</taxon>
        <taxon>Oligostraca</taxon>
        <taxon>Ostracoda</taxon>
        <taxon>Podocopa</taxon>
        <taxon>Podocopida</taxon>
        <taxon>Cytherocopina</taxon>
        <taxon>Cytheroidea</taxon>
        <taxon>Cytherideidae</taxon>
        <taxon>Cyprideis</taxon>
    </lineage>
</organism>
<accession>A0A7R8WGZ2</accession>
<evidence type="ECO:0000313" key="2">
    <source>
        <dbReference type="EMBL" id="CAD7228729.1"/>
    </source>
</evidence>
<protein>
    <submittedName>
        <fullName evidence="2">Uncharacterized protein</fullName>
    </submittedName>
</protein>
<feature type="compositionally biased region" description="Basic and acidic residues" evidence="1">
    <location>
        <begin position="73"/>
        <end position="82"/>
    </location>
</feature>